<organism evidence="2 3">
    <name type="scientific">Anopheles quadriannulatus</name>
    <name type="common">Mosquito</name>
    <dbReference type="NCBI Taxonomy" id="34691"/>
    <lineage>
        <taxon>Eukaryota</taxon>
        <taxon>Metazoa</taxon>
        <taxon>Ecdysozoa</taxon>
        <taxon>Arthropoda</taxon>
        <taxon>Hexapoda</taxon>
        <taxon>Insecta</taxon>
        <taxon>Pterygota</taxon>
        <taxon>Neoptera</taxon>
        <taxon>Endopterygota</taxon>
        <taxon>Diptera</taxon>
        <taxon>Nematocera</taxon>
        <taxon>Culicoidea</taxon>
        <taxon>Culicidae</taxon>
        <taxon>Anophelinae</taxon>
        <taxon>Anopheles</taxon>
    </lineage>
</organism>
<feature type="signal peptide" evidence="1">
    <location>
        <begin position="1"/>
        <end position="18"/>
    </location>
</feature>
<protein>
    <submittedName>
        <fullName evidence="2">Uncharacterized protein</fullName>
    </submittedName>
</protein>
<evidence type="ECO:0000256" key="1">
    <source>
        <dbReference type="SAM" id="SignalP"/>
    </source>
</evidence>
<dbReference type="AlphaFoldDB" id="A0A182XS71"/>
<accession>A0A182XS71</accession>
<evidence type="ECO:0000313" key="2">
    <source>
        <dbReference type="EnsemblMetazoa" id="AQUA014685-PA"/>
    </source>
</evidence>
<dbReference type="Proteomes" id="UP000076407">
    <property type="component" value="Unassembled WGS sequence"/>
</dbReference>
<dbReference type="EnsemblMetazoa" id="AQUA014685-RA">
    <property type="protein sequence ID" value="AQUA014685-PA"/>
    <property type="gene ID" value="AQUA014685"/>
</dbReference>
<dbReference type="VEuPathDB" id="VectorBase:AQUA014685"/>
<feature type="chain" id="PRO_5008143420" evidence="1">
    <location>
        <begin position="19"/>
        <end position="45"/>
    </location>
</feature>
<proteinExistence type="predicted"/>
<sequence length="45" mass="5049">MLCLSVLVVRFYPLTVNASLSLARTIVLKLCRRLSVLCTTLQPRS</sequence>
<evidence type="ECO:0000313" key="3">
    <source>
        <dbReference type="Proteomes" id="UP000076407"/>
    </source>
</evidence>
<keyword evidence="3" id="KW-1185">Reference proteome</keyword>
<name>A0A182XS71_ANOQN</name>
<reference evidence="2" key="1">
    <citation type="submission" date="2020-05" db="UniProtKB">
        <authorList>
            <consortium name="EnsemblMetazoa"/>
        </authorList>
    </citation>
    <scope>IDENTIFICATION</scope>
    <source>
        <strain evidence="2">SANGQUA</strain>
    </source>
</reference>
<keyword evidence="1" id="KW-0732">Signal</keyword>